<dbReference type="Proteomes" id="UP000222944">
    <property type="component" value="Unassembled WGS sequence"/>
</dbReference>
<organism evidence="1 2">
    <name type="scientific">Bacillus thuringiensis</name>
    <dbReference type="NCBI Taxonomy" id="1428"/>
    <lineage>
        <taxon>Bacteria</taxon>
        <taxon>Bacillati</taxon>
        <taxon>Bacillota</taxon>
        <taxon>Bacilli</taxon>
        <taxon>Bacillales</taxon>
        <taxon>Bacillaceae</taxon>
        <taxon>Bacillus</taxon>
        <taxon>Bacillus cereus group</taxon>
    </lineage>
</organism>
<reference evidence="1 2" key="1">
    <citation type="submission" date="2017-09" db="EMBL/GenBank/DDBJ databases">
        <title>Large-scale bioinformatics analysis of Bacillus genomes uncovers conserved roles of natural products in bacterial physiology.</title>
        <authorList>
            <consortium name="Agbiome Team Llc"/>
            <person name="Bleich R.M."/>
            <person name="Grubbs K.J."/>
            <person name="Santa Maria K.C."/>
            <person name="Allen S.E."/>
            <person name="Farag S."/>
            <person name="Shank E.A."/>
            <person name="Bowers A."/>
        </authorList>
    </citation>
    <scope>NUCLEOTIDE SEQUENCE [LARGE SCALE GENOMIC DNA]</scope>
    <source>
        <strain evidence="1 2">AFS058004</strain>
    </source>
</reference>
<sequence>MPYIDIDYYRNTYQGMPVDDDETLNRLIQRASRLINTVTRHRITQAGGLGQLPAFIQEQVKEATAAQTEYLAYYGETSSNINTSQTQSVRVGKFNYSTGKQEANRDTRFAQGALDALLLTGLLYAGVATISSARRECW</sequence>
<gene>
    <name evidence="1" type="ORF">CN899_07995</name>
</gene>
<dbReference type="EMBL" id="NUFN01000007">
    <property type="protein sequence ID" value="PGH85833.1"/>
    <property type="molecule type" value="Genomic_DNA"/>
</dbReference>
<dbReference type="InterPro" id="IPR036558">
    <property type="entry name" value="YqbG-like_sf"/>
</dbReference>
<proteinExistence type="predicted"/>
<dbReference type="Gene3D" id="1.10.3230.10">
    <property type="entry name" value="YqbG-like"/>
    <property type="match status" value="1"/>
</dbReference>
<dbReference type="AlphaFoldDB" id="A0A9X7GKC6"/>
<name>A0A9X7GKC6_BACTU</name>
<comment type="caution">
    <text evidence="1">The sequence shown here is derived from an EMBL/GenBank/DDBJ whole genome shotgun (WGS) entry which is preliminary data.</text>
</comment>
<protein>
    <submittedName>
        <fullName evidence="1">Uncharacterized protein</fullName>
    </submittedName>
</protein>
<evidence type="ECO:0000313" key="1">
    <source>
        <dbReference type="EMBL" id="PGH85833.1"/>
    </source>
</evidence>
<evidence type="ECO:0000313" key="2">
    <source>
        <dbReference type="Proteomes" id="UP000222944"/>
    </source>
</evidence>
<accession>A0A9X7GKC6</accession>